<dbReference type="InterPro" id="IPR036047">
    <property type="entry name" value="F-box-like_dom_sf"/>
</dbReference>
<gene>
    <name evidence="4" type="ORF">MKW94_018720</name>
</gene>
<evidence type="ECO:0008006" key="6">
    <source>
        <dbReference type="Google" id="ProtNLM"/>
    </source>
</evidence>
<evidence type="ECO:0000259" key="3">
    <source>
        <dbReference type="Pfam" id="PF08268"/>
    </source>
</evidence>
<feature type="domain" description="F-box" evidence="2">
    <location>
        <begin position="2"/>
        <end position="33"/>
    </location>
</feature>
<evidence type="ECO:0000259" key="2">
    <source>
        <dbReference type="Pfam" id="PF00646"/>
    </source>
</evidence>
<dbReference type="InterPro" id="IPR013187">
    <property type="entry name" value="F-box-assoc_dom_typ3"/>
</dbReference>
<dbReference type="SUPFAM" id="SSF81383">
    <property type="entry name" value="F-box domain"/>
    <property type="match status" value="1"/>
</dbReference>
<dbReference type="NCBIfam" id="TIGR01640">
    <property type="entry name" value="F_box_assoc_1"/>
    <property type="match status" value="1"/>
</dbReference>
<keyword evidence="1" id="KW-0472">Membrane</keyword>
<dbReference type="PANTHER" id="PTHR31111:SF87">
    <property type="entry name" value="F-BOX DOMAIN-CONTAINING PROTEIN"/>
    <property type="match status" value="1"/>
</dbReference>
<keyword evidence="5" id="KW-1185">Reference proteome</keyword>
<name>A0AA41RUN9_PAPNU</name>
<proteinExistence type="predicted"/>
<comment type="caution">
    <text evidence="4">The sequence shown here is derived from an EMBL/GenBank/DDBJ whole genome shotgun (WGS) entry which is preliminary data.</text>
</comment>
<dbReference type="InterPro" id="IPR001810">
    <property type="entry name" value="F-box_dom"/>
</dbReference>
<evidence type="ECO:0000256" key="1">
    <source>
        <dbReference type="SAM" id="Phobius"/>
    </source>
</evidence>
<sequence length="466" mass="52942">MCSILSRVRSKYLMRFKSVCTQWKSLIETDSFLIDLHYRCHRDQKPLLFISSPPPPEIDEPESAGATIDFTTPFPTEVQKLELDRSVFGIPKQTVAGLLCITSGCETFLIYNPNTGERTPWIETTTVNENIGGERKREVDCIAFGYSPITKEHKVLCISSTKRKGVSRGLCMYIPSMPYTEEGEVFCIKKVEDGKESDVFEHADDLEEVGADEEQVCEVFTVGENTWRMIDAVPPYSLASKVCYVGDIGQYNEESKSVYVRGKIYWRFRYTRSGEVIMVFDVRTEKFSVISIPGYVTETPWKYPQTVELLEVDGQIAVLNFTPGCPISLWILNQKEGSSKWSYVKVKTPCDWNGVRDLSIETIPGTKGIVVKPQMSDTTYLYDWVEEVCYAFTVNERFGLNYQPGELRGILTLADSLAPVYCISFSFSLILFVFLTLIKVVPTSVFLPNLAFERHCLTSFSCLFIM</sequence>
<accession>A0AA41RUN9</accession>
<feature type="domain" description="F-box associated beta-propeller type 3" evidence="3">
    <location>
        <begin position="40"/>
        <end position="377"/>
    </location>
</feature>
<keyword evidence="1" id="KW-0812">Transmembrane</keyword>
<dbReference type="AlphaFoldDB" id="A0AA41RUN9"/>
<organism evidence="4 5">
    <name type="scientific">Papaver nudicaule</name>
    <name type="common">Iceland poppy</name>
    <dbReference type="NCBI Taxonomy" id="74823"/>
    <lineage>
        <taxon>Eukaryota</taxon>
        <taxon>Viridiplantae</taxon>
        <taxon>Streptophyta</taxon>
        <taxon>Embryophyta</taxon>
        <taxon>Tracheophyta</taxon>
        <taxon>Spermatophyta</taxon>
        <taxon>Magnoliopsida</taxon>
        <taxon>Ranunculales</taxon>
        <taxon>Papaveraceae</taxon>
        <taxon>Papaveroideae</taxon>
        <taxon>Papaver</taxon>
    </lineage>
</organism>
<keyword evidence="1" id="KW-1133">Transmembrane helix</keyword>
<reference evidence="4" key="1">
    <citation type="submission" date="2022-03" db="EMBL/GenBank/DDBJ databases">
        <title>A functionally conserved STORR gene fusion in Papaver species that diverged 16.8 million years ago.</title>
        <authorList>
            <person name="Catania T."/>
        </authorList>
    </citation>
    <scope>NUCLEOTIDE SEQUENCE</scope>
    <source>
        <strain evidence="4">S-191538</strain>
    </source>
</reference>
<evidence type="ECO:0000313" key="5">
    <source>
        <dbReference type="Proteomes" id="UP001177140"/>
    </source>
</evidence>
<dbReference type="PANTHER" id="PTHR31111">
    <property type="entry name" value="BNAA05G37150D PROTEIN-RELATED"/>
    <property type="match status" value="1"/>
</dbReference>
<protein>
    <recommendedName>
        <fullName evidence="6">F-box associated domain-containing protein</fullName>
    </recommendedName>
</protein>
<dbReference type="Proteomes" id="UP001177140">
    <property type="component" value="Unassembled WGS sequence"/>
</dbReference>
<dbReference type="Pfam" id="PF08268">
    <property type="entry name" value="FBA_3"/>
    <property type="match status" value="1"/>
</dbReference>
<feature type="transmembrane region" description="Helical" evidence="1">
    <location>
        <begin position="418"/>
        <end position="438"/>
    </location>
</feature>
<dbReference type="Pfam" id="PF00646">
    <property type="entry name" value="F-box"/>
    <property type="match status" value="1"/>
</dbReference>
<dbReference type="InterPro" id="IPR017451">
    <property type="entry name" value="F-box-assoc_interact_dom"/>
</dbReference>
<dbReference type="EMBL" id="JAJJMA010037104">
    <property type="protein sequence ID" value="MCL7024674.1"/>
    <property type="molecule type" value="Genomic_DNA"/>
</dbReference>
<evidence type="ECO:0000313" key="4">
    <source>
        <dbReference type="EMBL" id="MCL7024674.1"/>
    </source>
</evidence>